<dbReference type="Proteomes" id="UP000196355">
    <property type="component" value="Unassembled WGS sequence"/>
</dbReference>
<name>A0A202C282_9FLAO</name>
<proteinExistence type="predicted"/>
<evidence type="ECO:0000313" key="1">
    <source>
        <dbReference type="EMBL" id="OVE57816.1"/>
    </source>
</evidence>
<sequence length="148" mass="17503">MTKDYLNIILVEEDEGKQIFFENIFSDSKIALKTNAFHKIKCVMDLLDEEDILIPEMLWINKDIIAKDDFDFFSVIQSHMKFNDTVIVIYSENFKNDEEEDFLVKGINVIMKLPDNYTDMKKKVSEIIAINWQYHTSGFNKNNFIMKV</sequence>
<keyword evidence="2" id="KW-1185">Reference proteome</keyword>
<evidence type="ECO:0008006" key="3">
    <source>
        <dbReference type="Google" id="ProtNLM"/>
    </source>
</evidence>
<dbReference type="AlphaFoldDB" id="A0A202C282"/>
<comment type="caution">
    <text evidence="1">The sequence shown here is derived from an EMBL/GenBank/DDBJ whole genome shotgun (WGS) entry which is preliminary data.</text>
</comment>
<dbReference type="EMBL" id="MVAG01000113">
    <property type="protein sequence ID" value="OVE57816.1"/>
    <property type="molecule type" value="Genomic_DNA"/>
</dbReference>
<gene>
    <name evidence="1" type="ORF">B0E34_09600</name>
</gene>
<evidence type="ECO:0000313" key="2">
    <source>
        <dbReference type="Proteomes" id="UP000196355"/>
    </source>
</evidence>
<dbReference type="RefSeq" id="WP_087708993.1">
    <property type="nucleotide sequence ID" value="NZ_MVAG01000113.1"/>
</dbReference>
<reference evidence="2" key="1">
    <citation type="submission" date="2017-02" db="EMBL/GenBank/DDBJ databases">
        <authorList>
            <person name="Tetz G."/>
            <person name="Tetz V."/>
        </authorList>
    </citation>
    <scope>NUCLEOTIDE SEQUENCE [LARGE SCALE GENOMIC DNA]</scope>
    <source>
        <strain evidence="2">VT16-26</strain>
    </source>
</reference>
<accession>A0A202C282</accession>
<organism evidence="1 2">
    <name type="scientific">Chryseobacterium mucoviscidosis</name>
    <dbReference type="NCBI Taxonomy" id="1945581"/>
    <lineage>
        <taxon>Bacteria</taxon>
        <taxon>Pseudomonadati</taxon>
        <taxon>Bacteroidota</taxon>
        <taxon>Flavobacteriia</taxon>
        <taxon>Flavobacteriales</taxon>
        <taxon>Weeksellaceae</taxon>
        <taxon>Chryseobacterium group</taxon>
        <taxon>Chryseobacterium</taxon>
    </lineage>
</organism>
<protein>
    <recommendedName>
        <fullName evidence="3">Response regulator</fullName>
    </recommendedName>
</protein>